<comment type="subcellular location">
    <subcellularLocation>
        <location evidence="1">Cell inner membrane</location>
        <topology evidence="1">Single-pass type II membrane protein</topology>
        <orientation evidence="1">Periplasmic side</orientation>
    </subcellularLocation>
</comment>
<evidence type="ECO:0000256" key="14">
    <source>
        <dbReference type="PROSITE-ProRule" id="PRU00278"/>
    </source>
</evidence>
<keyword evidence="6" id="KW-1133">Transmembrane helix</keyword>
<dbReference type="SUPFAM" id="SSF109998">
    <property type="entry name" value="Triger factor/SurA peptide-binding domain-like"/>
    <property type="match status" value="1"/>
</dbReference>
<keyword evidence="7" id="KW-0472">Membrane</keyword>
<evidence type="ECO:0000256" key="7">
    <source>
        <dbReference type="ARBA" id="ARBA00023136"/>
    </source>
</evidence>
<evidence type="ECO:0000256" key="1">
    <source>
        <dbReference type="ARBA" id="ARBA00004382"/>
    </source>
</evidence>
<evidence type="ECO:0000256" key="12">
    <source>
        <dbReference type="ARBA" id="ARBA00040743"/>
    </source>
</evidence>
<evidence type="ECO:0000313" key="16">
    <source>
        <dbReference type="EMBL" id="MDQ0393203.1"/>
    </source>
</evidence>
<evidence type="ECO:0000256" key="13">
    <source>
        <dbReference type="ARBA" id="ARBA00042775"/>
    </source>
</evidence>
<keyword evidence="14" id="KW-0697">Rotamase</keyword>
<dbReference type="Pfam" id="PF13624">
    <property type="entry name" value="SurA_N_3"/>
    <property type="match status" value="1"/>
</dbReference>
<evidence type="ECO:0000259" key="15">
    <source>
        <dbReference type="PROSITE" id="PS50198"/>
    </source>
</evidence>
<evidence type="ECO:0000256" key="11">
    <source>
        <dbReference type="ARBA" id="ARBA00038408"/>
    </source>
</evidence>
<dbReference type="Gene3D" id="3.10.50.40">
    <property type="match status" value="1"/>
</dbReference>
<evidence type="ECO:0000256" key="8">
    <source>
        <dbReference type="ARBA" id="ARBA00023186"/>
    </source>
</evidence>
<dbReference type="PANTHER" id="PTHR47529">
    <property type="entry name" value="PEPTIDYL-PROLYL CIS-TRANS ISOMERASE D"/>
    <property type="match status" value="1"/>
</dbReference>
<evidence type="ECO:0000256" key="3">
    <source>
        <dbReference type="ARBA" id="ARBA00022475"/>
    </source>
</evidence>
<keyword evidence="14 16" id="KW-0413">Isomerase</keyword>
<name>A0ABU0FF08_9HYPH</name>
<reference evidence="16 17" key="1">
    <citation type="submission" date="2023-07" db="EMBL/GenBank/DDBJ databases">
        <title>Genomic Encyclopedia of Type Strains, Phase IV (KMG-IV): sequencing the most valuable type-strain genomes for metagenomic binning, comparative biology and taxonomic classification.</title>
        <authorList>
            <person name="Goeker M."/>
        </authorList>
    </citation>
    <scope>NUCLEOTIDE SEQUENCE [LARGE SCALE GENOMIC DNA]</scope>
    <source>
        <strain evidence="16 17">DSM 5896</strain>
    </source>
</reference>
<proteinExistence type="inferred from homology"/>
<keyword evidence="5" id="KW-0812">Transmembrane</keyword>
<dbReference type="InterPro" id="IPR052029">
    <property type="entry name" value="PpiD_chaperone"/>
</dbReference>
<organism evidence="16 17">
    <name type="scientific">Labrys monachus</name>
    <dbReference type="NCBI Taxonomy" id="217067"/>
    <lineage>
        <taxon>Bacteria</taxon>
        <taxon>Pseudomonadati</taxon>
        <taxon>Pseudomonadota</taxon>
        <taxon>Alphaproteobacteria</taxon>
        <taxon>Hyphomicrobiales</taxon>
        <taxon>Xanthobacteraceae</taxon>
        <taxon>Labrys</taxon>
    </lineage>
</organism>
<dbReference type="SUPFAM" id="SSF54534">
    <property type="entry name" value="FKBP-like"/>
    <property type="match status" value="1"/>
</dbReference>
<dbReference type="EMBL" id="JAUSVK010000001">
    <property type="protein sequence ID" value="MDQ0393203.1"/>
    <property type="molecule type" value="Genomic_DNA"/>
</dbReference>
<evidence type="ECO:0000256" key="4">
    <source>
        <dbReference type="ARBA" id="ARBA00022519"/>
    </source>
</evidence>
<comment type="similarity">
    <text evidence="11">Belongs to the PpiD chaperone family.</text>
</comment>
<evidence type="ECO:0000256" key="10">
    <source>
        <dbReference type="ARBA" id="ARBA00031484"/>
    </source>
</evidence>
<dbReference type="InterPro" id="IPR027304">
    <property type="entry name" value="Trigger_fact/SurA_dom_sf"/>
</dbReference>
<dbReference type="InterPro" id="IPR046357">
    <property type="entry name" value="PPIase_dom_sf"/>
</dbReference>
<evidence type="ECO:0000256" key="2">
    <source>
        <dbReference type="ARBA" id="ARBA00018370"/>
    </source>
</evidence>
<feature type="domain" description="PpiC" evidence="15">
    <location>
        <begin position="267"/>
        <end position="355"/>
    </location>
</feature>
<protein>
    <recommendedName>
        <fullName evidence="2">Parvulin-like PPIase</fullName>
    </recommendedName>
    <alternativeName>
        <fullName evidence="9">Peptidyl-prolyl cis-trans isomerase plp</fullName>
    </alternativeName>
    <alternativeName>
        <fullName evidence="12">Periplasmic chaperone PpiD</fullName>
    </alternativeName>
    <alternativeName>
        <fullName evidence="13">Periplasmic folding chaperone</fullName>
    </alternativeName>
    <alternativeName>
        <fullName evidence="10">Rotamase plp</fullName>
    </alternativeName>
</protein>
<keyword evidence="3" id="KW-1003">Cell membrane</keyword>
<dbReference type="GO" id="GO:0003755">
    <property type="term" value="F:peptidyl-prolyl cis-trans isomerase activity"/>
    <property type="evidence" value="ECO:0007669"/>
    <property type="project" value="UniProtKB-EC"/>
</dbReference>
<evidence type="ECO:0000256" key="6">
    <source>
        <dbReference type="ARBA" id="ARBA00022989"/>
    </source>
</evidence>
<dbReference type="InterPro" id="IPR000297">
    <property type="entry name" value="PPIase_PpiC"/>
</dbReference>
<keyword evidence="17" id="KW-1185">Reference proteome</keyword>
<keyword evidence="8" id="KW-0143">Chaperone</keyword>
<comment type="caution">
    <text evidence="16">The sequence shown here is derived from an EMBL/GenBank/DDBJ whole genome shotgun (WGS) entry which is preliminary data.</text>
</comment>
<dbReference type="Pfam" id="PF13145">
    <property type="entry name" value="Rotamase_2"/>
    <property type="match status" value="1"/>
</dbReference>
<dbReference type="Proteomes" id="UP001237448">
    <property type="component" value="Unassembled WGS sequence"/>
</dbReference>
<sequence length="633" mass="67893">MSKGPAKVVTGVVMALLIGSFALWGIEDVFRGGGSSNVASVGNTEISSEAYMEAYRQRTAAITRQTGKGITPEIARAFGLDKQVLNALLADATLDNRTVKYGLGLDQQKTVQAVVNDPNFQVSRTPGQPPVFDPVAFRQLLQENGLSEQGFFNRQRQVYVRGQLDQAFAEGGPVPVALQQAVARYSQEKRNISYFVLPQSSVGDVGQPDQKALQSYYDENKGSFRTPELRGLTYLLVTPADLAKQANVTDADLKAAYDSRIASYSKPETRAIEQISFPTPAEAKAASDRIGSGQTTFDALVTERKLKPEDVDLGTLAKTQISDPKIADAAFSLKEGATSAPIQGALTNVILKVTKVEPANVAAFDSVKEEIRQALVAERSGEVLRKLRDEIDDERMGGTSLKDIGAKLKLPVASAAGIDRQGRDQAGKPVDVPLQAQVLPALFSTEQGSDPEAIDGREGGLMWFSLDNVVPSRDRSLDEAKSDVIAAWAADQRVQRLKDKADDLVKQMNGGKALEDVAKGLNLQVMPAWNLVRNGENQPVPPATVSVVFATPLKGFASSLAANGTDRIVLHVEDNVIPDVDLKAPETVAQAKHISQGVGEDLMSEYVRKVQADLGTTINQTAVDRVVGGGSGL</sequence>
<evidence type="ECO:0000256" key="9">
    <source>
        <dbReference type="ARBA" id="ARBA00030642"/>
    </source>
</evidence>
<keyword evidence="4" id="KW-0997">Cell inner membrane</keyword>
<evidence type="ECO:0000256" key="5">
    <source>
        <dbReference type="ARBA" id="ARBA00022692"/>
    </source>
</evidence>
<gene>
    <name evidence="16" type="ORF">J3R73_002995</name>
</gene>
<accession>A0ABU0FF08</accession>
<evidence type="ECO:0000313" key="17">
    <source>
        <dbReference type="Proteomes" id="UP001237448"/>
    </source>
</evidence>
<dbReference type="PROSITE" id="PS50198">
    <property type="entry name" value="PPIC_PPIASE_2"/>
    <property type="match status" value="1"/>
</dbReference>
<dbReference type="PANTHER" id="PTHR47529:SF1">
    <property type="entry name" value="PERIPLASMIC CHAPERONE PPID"/>
    <property type="match status" value="1"/>
</dbReference>